<evidence type="ECO:0000313" key="2">
    <source>
        <dbReference type="Proteomes" id="UP001180845"/>
    </source>
</evidence>
<gene>
    <name evidence="1" type="ORF">JOF55_003440</name>
</gene>
<dbReference type="AlphaFoldDB" id="A0AAE3ZGQ7"/>
<evidence type="ECO:0000313" key="1">
    <source>
        <dbReference type="EMBL" id="MDR7303259.1"/>
    </source>
</evidence>
<comment type="caution">
    <text evidence="1">The sequence shown here is derived from an EMBL/GenBank/DDBJ whole genome shotgun (WGS) entry which is preliminary data.</text>
</comment>
<name>A0AAE3ZGQ7_9ACTN</name>
<dbReference type="EMBL" id="JAVDXW010000001">
    <property type="protein sequence ID" value="MDR7303259.1"/>
    <property type="molecule type" value="Genomic_DNA"/>
</dbReference>
<keyword evidence="2" id="KW-1185">Reference proteome</keyword>
<reference evidence="1" key="1">
    <citation type="submission" date="2023-07" db="EMBL/GenBank/DDBJ databases">
        <title>Sequencing the genomes of 1000 actinobacteria strains.</title>
        <authorList>
            <person name="Klenk H.-P."/>
        </authorList>
    </citation>
    <scope>NUCLEOTIDE SEQUENCE</scope>
    <source>
        <strain evidence="1">DSM 45977</strain>
    </source>
</reference>
<organism evidence="1 2">
    <name type="scientific">Haloactinomyces albus</name>
    <dbReference type="NCBI Taxonomy" id="1352928"/>
    <lineage>
        <taxon>Bacteria</taxon>
        <taxon>Bacillati</taxon>
        <taxon>Actinomycetota</taxon>
        <taxon>Actinomycetes</taxon>
        <taxon>Actinopolysporales</taxon>
        <taxon>Actinopolysporaceae</taxon>
        <taxon>Haloactinomyces</taxon>
    </lineage>
</organism>
<sequence length="102" mass="11644">MRYVLALHRIVNPDSIGSYEELVCFEPISHEDAATSQRRLHDWALAMLTRNHQAFGMYHAAITPLDEHERPNLDAYDDLIAEDADVTEDYLCWSGESELVPA</sequence>
<protein>
    <submittedName>
        <fullName evidence="1">Uncharacterized protein</fullName>
    </submittedName>
</protein>
<accession>A0AAE3ZGQ7</accession>
<dbReference type="Proteomes" id="UP001180845">
    <property type="component" value="Unassembled WGS sequence"/>
</dbReference>
<proteinExistence type="predicted"/>
<dbReference type="RefSeq" id="WP_310275456.1">
    <property type="nucleotide sequence ID" value="NZ_JAVDXW010000001.1"/>
</dbReference>